<dbReference type="EMBL" id="FNRL01000001">
    <property type="protein sequence ID" value="SDZ97485.1"/>
    <property type="molecule type" value="Genomic_DNA"/>
</dbReference>
<dbReference type="SUPFAM" id="SSF51735">
    <property type="entry name" value="NAD(P)-binding Rossmann-fold domains"/>
    <property type="match status" value="1"/>
</dbReference>
<dbReference type="PANTHER" id="PTHR14097">
    <property type="entry name" value="OXIDOREDUCTASE HTATIP2"/>
    <property type="match status" value="1"/>
</dbReference>
<organism evidence="1 2">
    <name type="scientific">Chitinophaga terrae</name>
    <name type="common">ex Kim and Jung 2007</name>
    <dbReference type="NCBI Taxonomy" id="408074"/>
    <lineage>
        <taxon>Bacteria</taxon>
        <taxon>Pseudomonadati</taxon>
        <taxon>Bacteroidota</taxon>
        <taxon>Chitinophagia</taxon>
        <taxon>Chitinophagales</taxon>
        <taxon>Chitinophagaceae</taxon>
        <taxon>Chitinophaga</taxon>
    </lineage>
</organism>
<dbReference type="RefSeq" id="WP_089758116.1">
    <property type="nucleotide sequence ID" value="NZ_BKAT01000012.1"/>
</dbReference>
<protein>
    <recommendedName>
        <fullName evidence="3">Epimerase</fullName>
    </recommendedName>
</protein>
<dbReference type="InterPro" id="IPR036291">
    <property type="entry name" value="NAD(P)-bd_dom_sf"/>
</dbReference>
<dbReference type="Proteomes" id="UP000199656">
    <property type="component" value="Unassembled WGS sequence"/>
</dbReference>
<dbReference type="Gene3D" id="3.40.50.720">
    <property type="entry name" value="NAD(P)-binding Rossmann-like Domain"/>
    <property type="match status" value="1"/>
</dbReference>
<keyword evidence="2" id="KW-1185">Reference proteome</keyword>
<gene>
    <name evidence="1" type="ORF">SAMN05660909_00404</name>
</gene>
<evidence type="ECO:0008006" key="3">
    <source>
        <dbReference type="Google" id="ProtNLM"/>
    </source>
</evidence>
<reference evidence="2" key="1">
    <citation type="submission" date="2016-10" db="EMBL/GenBank/DDBJ databases">
        <authorList>
            <person name="Varghese N."/>
            <person name="Submissions S."/>
        </authorList>
    </citation>
    <scope>NUCLEOTIDE SEQUENCE [LARGE SCALE GENOMIC DNA]</scope>
    <source>
        <strain evidence="2">DSM 23920</strain>
    </source>
</reference>
<dbReference type="OrthoDB" id="9798632at2"/>
<evidence type="ECO:0000313" key="1">
    <source>
        <dbReference type="EMBL" id="SDZ97485.1"/>
    </source>
</evidence>
<dbReference type="STRING" id="408074.SAMN05660909_00404"/>
<name>A0A1H3XDJ5_9BACT</name>
<accession>A0A1H3XDJ5</accession>
<dbReference type="PANTHER" id="PTHR14097:SF8">
    <property type="entry name" value="NAD(P)-BINDING DOMAIN-CONTAINING PROTEIN"/>
    <property type="match status" value="1"/>
</dbReference>
<dbReference type="AlphaFoldDB" id="A0A1H3XDJ5"/>
<proteinExistence type="predicted"/>
<evidence type="ECO:0000313" key="2">
    <source>
        <dbReference type="Proteomes" id="UP000199656"/>
    </source>
</evidence>
<sequence>MEIRAIITGSTGMVGEGVLHECLKHPDVKEVLVINRRPCGVKHPKLKEIIHKNFLDMLPIAARLHDYNACYFCLGVSSIGLKEAAYTKLTYDLTMEVAKTLVVLNPEMTFCYVSGAGTDSTEKGKQMWARVKGRTENALLKMPFKAAYMFRPAFIKPGDGMKHTHGFYKLISWLYPIARQLAPGYVVRLPELGKAMINVTLHGYPERVLEVADIQKAAAKS</sequence>